<dbReference type="SUPFAM" id="SSF55874">
    <property type="entry name" value="ATPase domain of HSP90 chaperone/DNA topoisomerase II/histidine kinase"/>
    <property type="match status" value="1"/>
</dbReference>
<keyword evidence="6" id="KW-0808">Transferase</keyword>
<dbReference type="Proteomes" id="UP000702425">
    <property type="component" value="Unassembled WGS sequence"/>
</dbReference>
<evidence type="ECO:0000256" key="2">
    <source>
        <dbReference type="ARBA" id="ARBA00012438"/>
    </source>
</evidence>
<keyword evidence="4" id="KW-0902">Two-component regulatory system</keyword>
<protein>
    <recommendedName>
        <fullName evidence="2">histidine kinase</fullName>
        <ecNumber evidence="2">2.7.13.3</ecNumber>
    </recommendedName>
</protein>
<keyword evidence="3" id="KW-0418">Kinase</keyword>
<dbReference type="EMBL" id="SRRZ01000118">
    <property type="protein sequence ID" value="NQE37219.1"/>
    <property type="molecule type" value="Genomic_DNA"/>
</dbReference>
<dbReference type="InterPro" id="IPR004358">
    <property type="entry name" value="Sig_transdc_His_kin-like_C"/>
</dbReference>
<gene>
    <name evidence="6" type="primary">zraS_7</name>
    <name evidence="6" type="ORF">E5S67_04988</name>
</gene>
<dbReference type="RefSeq" id="WP_172191083.1">
    <property type="nucleotide sequence ID" value="NZ_CAWPPK010000022.1"/>
</dbReference>
<dbReference type="InterPro" id="IPR003594">
    <property type="entry name" value="HATPase_dom"/>
</dbReference>
<comment type="caution">
    <text evidence="6">The sequence shown here is derived from an EMBL/GenBank/DDBJ whole genome shotgun (WGS) entry which is preliminary data.</text>
</comment>
<dbReference type="PRINTS" id="PR00344">
    <property type="entry name" value="BCTRLSENSOR"/>
</dbReference>
<dbReference type="PROSITE" id="PS50109">
    <property type="entry name" value="HIS_KIN"/>
    <property type="match status" value="1"/>
</dbReference>
<evidence type="ECO:0000313" key="7">
    <source>
        <dbReference type="Proteomes" id="UP000702425"/>
    </source>
</evidence>
<feature type="domain" description="Histidine kinase" evidence="5">
    <location>
        <begin position="1"/>
        <end position="72"/>
    </location>
</feature>
<evidence type="ECO:0000256" key="4">
    <source>
        <dbReference type="ARBA" id="ARBA00023012"/>
    </source>
</evidence>
<evidence type="ECO:0000259" key="5">
    <source>
        <dbReference type="PROSITE" id="PS50109"/>
    </source>
</evidence>
<dbReference type="EC" id="2.7.13.3" evidence="2"/>
<evidence type="ECO:0000256" key="3">
    <source>
        <dbReference type="ARBA" id="ARBA00022777"/>
    </source>
</evidence>
<dbReference type="Gene3D" id="3.30.565.10">
    <property type="entry name" value="Histidine kinase-like ATPase, C-terminal domain"/>
    <property type="match status" value="1"/>
</dbReference>
<organism evidence="6 7">
    <name type="scientific">Microcoleus asticus IPMA8</name>
    <dbReference type="NCBI Taxonomy" id="2563858"/>
    <lineage>
        <taxon>Bacteria</taxon>
        <taxon>Bacillati</taxon>
        <taxon>Cyanobacteriota</taxon>
        <taxon>Cyanophyceae</taxon>
        <taxon>Oscillatoriophycideae</taxon>
        <taxon>Oscillatoriales</taxon>
        <taxon>Microcoleaceae</taxon>
        <taxon>Microcoleus</taxon>
        <taxon>Microcoleus asticus</taxon>
    </lineage>
</organism>
<dbReference type="InterPro" id="IPR005467">
    <property type="entry name" value="His_kinase_dom"/>
</dbReference>
<evidence type="ECO:0000313" key="6">
    <source>
        <dbReference type="EMBL" id="NQE37219.1"/>
    </source>
</evidence>
<dbReference type="InterPro" id="IPR036890">
    <property type="entry name" value="HATPase_C_sf"/>
</dbReference>
<reference evidence="6 7" key="1">
    <citation type="journal article" date="2020" name="Sci. Rep.">
        <title>A novel cyanobacterial geosmin producer, revising GeoA distribution and dispersion patterns in Bacteria.</title>
        <authorList>
            <person name="Churro C."/>
            <person name="Semedo-Aguiar A.P."/>
            <person name="Silva A.D."/>
            <person name="Pereira-Leal J.B."/>
            <person name="Leite R.B."/>
        </authorList>
    </citation>
    <scope>NUCLEOTIDE SEQUENCE [LARGE SCALE GENOMIC DNA]</scope>
    <source>
        <strain evidence="6 7">IPMA8</strain>
    </source>
</reference>
<name>A0ABX2D3M5_9CYAN</name>
<evidence type="ECO:0000256" key="1">
    <source>
        <dbReference type="ARBA" id="ARBA00000085"/>
    </source>
</evidence>
<keyword evidence="7" id="KW-1185">Reference proteome</keyword>
<dbReference type="GO" id="GO:0004673">
    <property type="term" value="F:protein histidine kinase activity"/>
    <property type="evidence" value="ECO:0007669"/>
    <property type="project" value="UniProtKB-EC"/>
</dbReference>
<comment type="catalytic activity">
    <reaction evidence="1">
        <text>ATP + protein L-histidine = ADP + protein N-phospho-L-histidine.</text>
        <dbReference type="EC" id="2.7.13.3"/>
    </reaction>
</comment>
<proteinExistence type="predicted"/>
<sequence>MLLVSVIDSLDGIFPEILPRIVEPLFTTKNAKEGSRLGLDIVKKIVEKHSVKIEVASVIGQKTFIVSVPIAV</sequence>
<accession>A0ABX2D3M5</accession>
<dbReference type="Pfam" id="PF02518">
    <property type="entry name" value="HATPase_c"/>
    <property type="match status" value="1"/>
</dbReference>